<protein>
    <recommendedName>
        <fullName evidence="7">PDZ domain-containing protein</fullName>
    </recommendedName>
</protein>
<dbReference type="PROSITE" id="PS50106">
    <property type="entry name" value="PDZ"/>
    <property type="match status" value="1"/>
</dbReference>
<keyword evidence="6" id="KW-0812">Transmembrane</keyword>
<dbReference type="GO" id="GO:0007165">
    <property type="term" value="P:signal transduction"/>
    <property type="evidence" value="ECO:0007669"/>
    <property type="project" value="TreeGrafter"/>
</dbReference>
<evidence type="ECO:0000256" key="1">
    <source>
        <dbReference type="ARBA" id="ARBA00009179"/>
    </source>
</evidence>
<dbReference type="Proteomes" id="UP000177876">
    <property type="component" value="Unassembled WGS sequence"/>
</dbReference>
<dbReference type="SUPFAM" id="SSF52096">
    <property type="entry name" value="ClpP/crotonase"/>
    <property type="match status" value="1"/>
</dbReference>
<dbReference type="InterPro" id="IPR004447">
    <property type="entry name" value="Peptidase_S41A"/>
</dbReference>
<dbReference type="PANTHER" id="PTHR32060">
    <property type="entry name" value="TAIL-SPECIFIC PROTEASE"/>
    <property type="match status" value="1"/>
</dbReference>
<evidence type="ECO:0000256" key="5">
    <source>
        <dbReference type="RuleBase" id="RU004404"/>
    </source>
</evidence>
<dbReference type="PANTHER" id="PTHR32060:SF22">
    <property type="entry name" value="CARBOXYL-TERMINAL-PROCESSING PEPTIDASE 3, CHLOROPLASTIC"/>
    <property type="match status" value="1"/>
</dbReference>
<dbReference type="GO" id="GO:0004175">
    <property type="term" value="F:endopeptidase activity"/>
    <property type="evidence" value="ECO:0007669"/>
    <property type="project" value="TreeGrafter"/>
</dbReference>
<dbReference type="NCBIfam" id="TIGR00225">
    <property type="entry name" value="prc"/>
    <property type="match status" value="1"/>
</dbReference>
<dbReference type="AlphaFoldDB" id="A0A1F2WPF4"/>
<keyword evidence="2 5" id="KW-0645">Protease</keyword>
<organism evidence="8 9">
    <name type="scientific">Candidatus Solincola sediminis</name>
    <dbReference type="NCBI Taxonomy" id="1797199"/>
    <lineage>
        <taxon>Bacteria</taxon>
        <taxon>Bacillati</taxon>
        <taxon>Actinomycetota</taxon>
        <taxon>Candidatus Geothermincolia</taxon>
        <taxon>Candidatus Geothermincolales</taxon>
        <taxon>Candidatus Geothermincolaceae</taxon>
        <taxon>Candidatus Solincola</taxon>
    </lineage>
</organism>
<dbReference type="EMBL" id="MELK01000020">
    <property type="protein sequence ID" value="OFW58744.1"/>
    <property type="molecule type" value="Genomic_DNA"/>
</dbReference>
<feature type="domain" description="PDZ" evidence="7">
    <location>
        <begin position="139"/>
        <end position="208"/>
    </location>
</feature>
<evidence type="ECO:0000256" key="4">
    <source>
        <dbReference type="ARBA" id="ARBA00022825"/>
    </source>
</evidence>
<dbReference type="SMART" id="SM00228">
    <property type="entry name" value="PDZ"/>
    <property type="match status" value="1"/>
</dbReference>
<dbReference type="Gene3D" id="3.90.226.10">
    <property type="entry name" value="2-enoyl-CoA Hydratase, Chain A, domain 1"/>
    <property type="match status" value="1"/>
</dbReference>
<evidence type="ECO:0000256" key="2">
    <source>
        <dbReference type="ARBA" id="ARBA00022670"/>
    </source>
</evidence>
<dbReference type="Pfam" id="PF03572">
    <property type="entry name" value="Peptidase_S41"/>
    <property type="match status" value="1"/>
</dbReference>
<keyword evidence="3 5" id="KW-0378">Hydrolase</keyword>
<comment type="similarity">
    <text evidence="1 5">Belongs to the peptidase S41A family.</text>
</comment>
<name>A0A1F2WPF4_9ACTN</name>
<dbReference type="GO" id="GO:0030288">
    <property type="term" value="C:outer membrane-bounded periplasmic space"/>
    <property type="evidence" value="ECO:0007669"/>
    <property type="project" value="TreeGrafter"/>
</dbReference>
<dbReference type="CDD" id="cd07560">
    <property type="entry name" value="Peptidase_S41_CPP"/>
    <property type="match status" value="1"/>
</dbReference>
<dbReference type="Pfam" id="PF00595">
    <property type="entry name" value="PDZ"/>
    <property type="match status" value="1"/>
</dbReference>
<dbReference type="SMART" id="SM00245">
    <property type="entry name" value="TSPc"/>
    <property type="match status" value="1"/>
</dbReference>
<keyword evidence="6" id="KW-0472">Membrane</keyword>
<dbReference type="InterPro" id="IPR036034">
    <property type="entry name" value="PDZ_sf"/>
</dbReference>
<dbReference type="InterPro" id="IPR029045">
    <property type="entry name" value="ClpP/crotonase-like_dom_sf"/>
</dbReference>
<proteinExistence type="inferred from homology"/>
<comment type="caution">
    <text evidence="8">The sequence shown here is derived from an EMBL/GenBank/DDBJ whole genome shotgun (WGS) entry which is preliminary data.</text>
</comment>
<reference evidence="8 9" key="1">
    <citation type="journal article" date="2016" name="Nat. Commun.">
        <title>Thousands of microbial genomes shed light on interconnected biogeochemical processes in an aquifer system.</title>
        <authorList>
            <person name="Anantharaman K."/>
            <person name="Brown C.T."/>
            <person name="Hug L.A."/>
            <person name="Sharon I."/>
            <person name="Castelle C.J."/>
            <person name="Probst A.J."/>
            <person name="Thomas B.C."/>
            <person name="Singh A."/>
            <person name="Wilkins M.J."/>
            <person name="Karaoz U."/>
            <person name="Brodie E.L."/>
            <person name="Williams K.H."/>
            <person name="Hubbard S.S."/>
            <person name="Banfield J.F."/>
        </authorList>
    </citation>
    <scope>NUCLEOTIDE SEQUENCE [LARGE SCALE GENOMIC DNA]</scope>
</reference>
<evidence type="ECO:0000259" key="7">
    <source>
        <dbReference type="PROSITE" id="PS50106"/>
    </source>
</evidence>
<dbReference type="STRING" id="1797197.A2Y75_10655"/>
<sequence>MDENIPAGGKKATVERKYQILAVVLSLLLVASCFLIPYILNRRSTPSSNSQTAASVTSQEINDLERLLQSSDSYNEAQQVVEGNYVDIVKGDQLLEAGARGIRRLSRQGADQEALEDRGITAMLGSLYDPFSSFMTLQEVEALDTSLSGHVSGIGAVMQGVKDEVRVHQTLEGSPARAAGLKEGDIVREVDGKDVSEMELTEVVALIRGPKGTAVRVGIMRPGENDLIYFDIVRQDIEIPVTGEVKEGNIGYVALTDWSQNVDQKISDALNDLRSKGVKSLIIDLRGNGGGYMEPAVAAADFFLAEGTIVSSKGRIAGTTRDYEAEPGIEWDGPVVLLVDRGSASSSEIFASALHDNERCILVGETTFGKGSVQKLFRQEDGSAVRLTVARYYTPSGQNISDEGIMPDVVVRNPVAGEQDLQLEKALELAKSS</sequence>
<evidence type="ECO:0000313" key="8">
    <source>
        <dbReference type="EMBL" id="OFW58744.1"/>
    </source>
</evidence>
<dbReference type="GO" id="GO:0006508">
    <property type="term" value="P:proteolysis"/>
    <property type="evidence" value="ECO:0007669"/>
    <property type="project" value="UniProtKB-KW"/>
</dbReference>
<dbReference type="Gene3D" id="2.30.42.10">
    <property type="match status" value="1"/>
</dbReference>
<dbReference type="Gene3D" id="3.30.750.44">
    <property type="match status" value="1"/>
</dbReference>
<keyword evidence="4 5" id="KW-0720">Serine protease</keyword>
<evidence type="ECO:0000256" key="3">
    <source>
        <dbReference type="ARBA" id="ARBA00022801"/>
    </source>
</evidence>
<keyword evidence="6" id="KW-1133">Transmembrane helix</keyword>
<gene>
    <name evidence="8" type="ORF">A2Y75_10655</name>
</gene>
<evidence type="ECO:0000256" key="6">
    <source>
        <dbReference type="SAM" id="Phobius"/>
    </source>
</evidence>
<evidence type="ECO:0000313" key="9">
    <source>
        <dbReference type="Proteomes" id="UP000177876"/>
    </source>
</evidence>
<dbReference type="CDD" id="cd06782">
    <property type="entry name" value="cpPDZ_CPP-like"/>
    <property type="match status" value="1"/>
</dbReference>
<dbReference type="SUPFAM" id="SSF50156">
    <property type="entry name" value="PDZ domain-like"/>
    <property type="match status" value="1"/>
</dbReference>
<dbReference type="InterPro" id="IPR005151">
    <property type="entry name" value="Tail-specific_protease"/>
</dbReference>
<accession>A0A1F2WPF4</accession>
<feature type="transmembrane region" description="Helical" evidence="6">
    <location>
        <begin position="20"/>
        <end position="40"/>
    </location>
</feature>
<dbReference type="InterPro" id="IPR001478">
    <property type="entry name" value="PDZ"/>
</dbReference>
<dbReference type="GO" id="GO:0008236">
    <property type="term" value="F:serine-type peptidase activity"/>
    <property type="evidence" value="ECO:0007669"/>
    <property type="project" value="UniProtKB-KW"/>
</dbReference>